<name>A0A9X1TXE1_9SPHN</name>
<reference evidence="2" key="1">
    <citation type="submission" date="2022-01" db="EMBL/GenBank/DDBJ databases">
        <authorList>
            <person name="Jo J.-H."/>
            <person name="Im W.-T."/>
        </authorList>
    </citation>
    <scope>NUCLEOTIDE SEQUENCE</scope>
    <source>
        <strain evidence="2">G124</strain>
    </source>
</reference>
<dbReference type="InterPro" id="IPR029058">
    <property type="entry name" value="AB_hydrolase_fold"/>
</dbReference>
<evidence type="ECO:0000259" key="1">
    <source>
        <dbReference type="Pfam" id="PF00561"/>
    </source>
</evidence>
<gene>
    <name evidence="2" type="ORF">LVY65_08400</name>
</gene>
<protein>
    <submittedName>
        <fullName evidence="2">Alpha/beta hydrolase</fullName>
    </submittedName>
</protein>
<dbReference type="Gene3D" id="3.40.50.1820">
    <property type="entry name" value="alpha/beta hydrolase"/>
    <property type="match status" value="1"/>
</dbReference>
<comment type="caution">
    <text evidence="2">The sequence shown here is derived from an EMBL/GenBank/DDBJ whole genome shotgun (WGS) entry which is preliminary data.</text>
</comment>
<evidence type="ECO:0000313" key="3">
    <source>
        <dbReference type="Proteomes" id="UP001139410"/>
    </source>
</evidence>
<organism evidence="2 3">
    <name type="scientific">Sphingomonas cremea</name>
    <dbReference type="NCBI Taxonomy" id="2904799"/>
    <lineage>
        <taxon>Bacteria</taxon>
        <taxon>Pseudomonadati</taxon>
        <taxon>Pseudomonadota</taxon>
        <taxon>Alphaproteobacteria</taxon>
        <taxon>Sphingomonadales</taxon>
        <taxon>Sphingomonadaceae</taxon>
        <taxon>Sphingomonas</taxon>
    </lineage>
</organism>
<evidence type="ECO:0000313" key="2">
    <source>
        <dbReference type="EMBL" id="MCF2515080.1"/>
    </source>
</evidence>
<dbReference type="Pfam" id="PF00561">
    <property type="entry name" value="Abhydrolase_1"/>
    <property type="match status" value="1"/>
</dbReference>
<dbReference type="RefSeq" id="WP_235067586.1">
    <property type="nucleotide sequence ID" value="NZ_JAKFGM010000002.1"/>
</dbReference>
<dbReference type="SUPFAM" id="SSF53474">
    <property type="entry name" value="alpha/beta-Hydrolases"/>
    <property type="match status" value="1"/>
</dbReference>
<feature type="domain" description="AB hydrolase-1" evidence="1">
    <location>
        <begin position="92"/>
        <end position="148"/>
    </location>
</feature>
<accession>A0A9X1TXE1</accession>
<keyword evidence="2" id="KW-0378">Hydrolase</keyword>
<dbReference type="AlphaFoldDB" id="A0A9X1TXE1"/>
<proteinExistence type="predicted"/>
<sequence length="235" mass="26381">MNISDGDPRDELPPPSWRRLHEAAWLGSRIFRSFGHLNPRGPEGGPPALVIPGFIADDRTTMELRRALAEAGFRTHGWDRGWNLGARHDTIEQLKHRLDQVSTEEPVLVVGWSLGGVFARELARAHPERVRAVVTLGSPFSGDPHQNNVWRLYEWIAGHKVDEPPIARVTDKPPVPTLAMWSRYDGIIAVRAARGLAHESDHSVELDCTHMAFGVSRRTTRLVVQEIDSFLKSFT</sequence>
<keyword evidence="3" id="KW-1185">Reference proteome</keyword>
<dbReference type="Proteomes" id="UP001139410">
    <property type="component" value="Unassembled WGS sequence"/>
</dbReference>
<dbReference type="GO" id="GO:0016787">
    <property type="term" value="F:hydrolase activity"/>
    <property type="evidence" value="ECO:0007669"/>
    <property type="project" value="UniProtKB-KW"/>
</dbReference>
<dbReference type="InterPro" id="IPR000073">
    <property type="entry name" value="AB_hydrolase_1"/>
</dbReference>
<dbReference type="EMBL" id="JAKFGM010000002">
    <property type="protein sequence ID" value="MCF2515080.1"/>
    <property type="molecule type" value="Genomic_DNA"/>
</dbReference>